<dbReference type="EMBL" id="JASCZI010241713">
    <property type="protein sequence ID" value="MED6205591.1"/>
    <property type="molecule type" value="Genomic_DNA"/>
</dbReference>
<name>A0ABU6Y6R3_9FABA</name>
<evidence type="ECO:0000313" key="3">
    <source>
        <dbReference type="Proteomes" id="UP001341840"/>
    </source>
</evidence>
<organism evidence="2 3">
    <name type="scientific">Stylosanthes scabra</name>
    <dbReference type="NCBI Taxonomy" id="79078"/>
    <lineage>
        <taxon>Eukaryota</taxon>
        <taxon>Viridiplantae</taxon>
        <taxon>Streptophyta</taxon>
        <taxon>Embryophyta</taxon>
        <taxon>Tracheophyta</taxon>
        <taxon>Spermatophyta</taxon>
        <taxon>Magnoliopsida</taxon>
        <taxon>eudicotyledons</taxon>
        <taxon>Gunneridae</taxon>
        <taxon>Pentapetalae</taxon>
        <taxon>rosids</taxon>
        <taxon>fabids</taxon>
        <taxon>Fabales</taxon>
        <taxon>Fabaceae</taxon>
        <taxon>Papilionoideae</taxon>
        <taxon>50 kb inversion clade</taxon>
        <taxon>dalbergioids sensu lato</taxon>
        <taxon>Dalbergieae</taxon>
        <taxon>Pterocarpus clade</taxon>
        <taxon>Stylosanthes</taxon>
    </lineage>
</organism>
<feature type="region of interest" description="Disordered" evidence="1">
    <location>
        <begin position="56"/>
        <end position="80"/>
    </location>
</feature>
<evidence type="ECO:0000256" key="1">
    <source>
        <dbReference type="SAM" id="MobiDB-lite"/>
    </source>
</evidence>
<comment type="caution">
    <text evidence="2">The sequence shown here is derived from an EMBL/GenBank/DDBJ whole genome shotgun (WGS) entry which is preliminary data.</text>
</comment>
<reference evidence="2 3" key="1">
    <citation type="journal article" date="2023" name="Plants (Basel)">
        <title>Bridging the Gap: Combining Genomics and Transcriptomics Approaches to Understand Stylosanthes scabra, an Orphan Legume from the Brazilian Caatinga.</title>
        <authorList>
            <person name="Ferreira-Neto J.R.C."/>
            <person name="da Silva M.D."/>
            <person name="Binneck E."/>
            <person name="de Melo N.F."/>
            <person name="da Silva R.H."/>
            <person name="de Melo A.L.T.M."/>
            <person name="Pandolfi V."/>
            <person name="Bustamante F.O."/>
            <person name="Brasileiro-Vidal A.C."/>
            <person name="Benko-Iseppon A.M."/>
        </authorList>
    </citation>
    <scope>NUCLEOTIDE SEQUENCE [LARGE SCALE GENOMIC DNA]</scope>
    <source>
        <tissue evidence="2">Leaves</tissue>
    </source>
</reference>
<gene>
    <name evidence="2" type="ORF">PIB30_018946</name>
</gene>
<feature type="non-terminal residue" evidence="2">
    <location>
        <position position="80"/>
    </location>
</feature>
<proteinExistence type="predicted"/>
<keyword evidence="3" id="KW-1185">Reference proteome</keyword>
<dbReference type="Proteomes" id="UP001341840">
    <property type="component" value="Unassembled WGS sequence"/>
</dbReference>
<sequence>MTSPAGEEKAVLASGDRRRKICTIGVRGDGRQRCHCCGKSHALRLCNMSWTATLSPSNKHNTESQSSSLSLSLAYQTLPK</sequence>
<evidence type="ECO:0000313" key="2">
    <source>
        <dbReference type="EMBL" id="MED6205591.1"/>
    </source>
</evidence>
<feature type="compositionally biased region" description="Low complexity" evidence="1">
    <location>
        <begin position="64"/>
        <end position="73"/>
    </location>
</feature>
<protein>
    <submittedName>
        <fullName evidence="2">Uncharacterized protein</fullName>
    </submittedName>
</protein>
<accession>A0ABU6Y6R3</accession>